<evidence type="ECO:0000313" key="10">
    <source>
        <dbReference type="EMBL" id="CBY08839.1"/>
    </source>
</evidence>
<keyword evidence="3" id="KW-0689">Ribosomal protein</keyword>
<keyword evidence="5" id="KW-0496">Mitochondrion</keyword>
<dbReference type="Proteomes" id="UP000001307">
    <property type="component" value="Unassembled WGS sequence"/>
</dbReference>
<dbReference type="AlphaFoldDB" id="E4XB12"/>
<keyword evidence="11" id="KW-1185">Reference proteome</keyword>
<evidence type="ECO:0000256" key="2">
    <source>
        <dbReference type="ARBA" id="ARBA00022946"/>
    </source>
</evidence>
<sequence length="459" mass="53257">MLRLRKAAIVWSRKNRELPFLQKKDVNAFESEEEFQDATDIATLRKSKPELYHFEQVVPYGSRILPNDKFKFLVNPGKWESHEEYYRAALDAREEELESYHPSDWDFDYDHRITWFGMEKLEEEGCADKQSWQIFPKNDAEKVNIGFYLPDPNPAAQEEPSKEKRIAMKKDILLGQLKIDEAKINAEFFDNFTEMTNENIIGAIDTAQEHYSILQDQFGNGRFCSVVPFEISWGKMVSFWGNEIPVENMQEAPSLKLKHGEGSFYTVVISSLDSNFMDHDGSTPEILHYMLSNITADNSGDSLCDYLPPIPAKGSGYHRLVCTVYHHSEELDISSLRIDGSSLSNRQFSSAHFLKENEEVLTPAAFRFSQVQWDESVSKTFSKQLEMPEPTFAYEAREEFPLSRPAGLPSGIEMPVIKSWYPKEPKYPRRMERQPIKPKLRQINYLYDLNNHHGMFDNK</sequence>
<evidence type="ECO:0000256" key="3">
    <source>
        <dbReference type="ARBA" id="ARBA00022980"/>
    </source>
</evidence>
<evidence type="ECO:0000256" key="5">
    <source>
        <dbReference type="ARBA" id="ARBA00023128"/>
    </source>
</evidence>
<evidence type="ECO:0000256" key="4">
    <source>
        <dbReference type="ARBA" id="ARBA00023054"/>
    </source>
</evidence>
<dbReference type="Gene3D" id="3.90.280.10">
    <property type="entry name" value="PEBP-like"/>
    <property type="match status" value="1"/>
</dbReference>
<keyword evidence="4" id="KW-0175">Coiled coil</keyword>
<dbReference type="InterPro" id="IPR035810">
    <property type="entry name" value="PEBP_euk"/>
</dbReference>
<dbReference type="FunCoup" id="E4XB12">
    <property type="interactions" value="103"/>
</dbReference>
<evidence type="ECO:0000256" key="8">
    <source>
        <dbReference type="ARBA" id="ARBA00039444"/>
    </source>
</evidence>
<dbReference type="PANTHER" id="PTHR11362">
    <property type="entry name" value="PHOSPHATIDYLETHANOLAMINE-BINDING PROTEIN"/>
    <property type="match status" value="1"/>
</dbReference>
<dbReference type="OrthoDB" id="2153661at2759"/>
<dbReference type="GO" id="GO:0005762">
    <property type="term" value="C:mitochondrial large ribosomal subunit"/>
    <property type="evidence" value="ECO:0007669"/>
    <property type="project" value="TreeGrafter"/>
</dbReference>
<accession>E4XB12</accession>
<dbReference type="InterPro" id="IPR008914">
    <property type="entry name" value="PEBP"/>
</dbReference>
<dbReference type="SUPFAM" id="SSF49777">
    <property type="entry name" value="PEBP-like"/>
    <property type="match status" value="1"/>
</dbReference>
<dbReference type="Pfam" id="PF01161">
    <property type="entry name" value="PBP"/>
    <property type="match status" value="1"/>
</dbReference>
<dbReference type="PANTHER" id="PTHR11362:SF133">
    <property type="entry name" value="LARGE RIBOSOMAL SUBUNIT PROTEIN ML38"/>
    <property type="match status" value="1"/>
</dbReference>
<keyword evidence="2" id="KW-0809">Transit peptide</keyword>
<evidence type="ECO:0000313" key="11">
    <source>
        <dbReference type="Proteomes" id="UP000001307"/>
    </source>
</evidence>
<evidence type="ECO:0000256" key="9">
    <source>
        <dbReference type="ARBA" id="ARBA00041206"/>
    </source>
</evidence>
<dbReference type="CDD" id="cd00866">
    <property type="entry name" value="PEBP_euk"/>
    <property type="match status" value="1"/>
</dbReference>
<dbReference type="InParanoid" id="E4XB12"/>
<reference evidence="10" key="1">
    <citation type="journal article" date="2010" name="Science">
        <title>Plasticity of animal genome architecture unmasked by rapid evolution of a pelagic tunicate.</title>
        <authorList>
            <person name="Denoeud F."/>
            <person name="Henriet S."/>
            <person name="Mungpakdee S."/>
            <person name="Aury J.M."/>
            <person name="Da Silva C."/>
            <person name="Brinkmann H."/>
            <person name="Mikhaleva J."/>
            <person name="Olsen L.C."/>
            <person name="Jubin C."/>
            <person name="Canestro C."/>
            <person name="Bouquet J.M."/>
            <person name="Danks G."/>
            <person name="Poulain J."/>
            <person name="Campsteijn C."/>
            <person name="Adamski M."/>
            <person name="Cross I."/>
            <person name="Yadetie F."/>
            <person name="Muffato M."/>
            <person name="Louis A."/>
            <person name="Butcher S."/>
            <person name="Tsagkogeorga G."/>
            <person name="Konrad A."/>
            <person name="Singh S."/>
            <person name="Jensen M.F."/>
            <person name="Cong E.H."/>
            <person name="Eikeseth-Otteraa H."/>
            <person name="Noel B."/>
            <person name="Anthouard V."/>
            <person name="Porcel B.M."/>
            <person name="Kachouri-Lafond R."/>
            <person name="Nishino A."/>
            <person name="Ugolini M."/>
            <person name="Chourrout P."/>
            <person name="Nishida H."/>
            <person name="Aasland R."/>
            <person name="Huzurbazar S."/>
            <person name="Westhof E."/>
            <person name="Delsuc F."/>
            <person name="Lehrach H."/>
            <person name="Reinhardt R."/>
            <person name="Weissenbach J."/>
            <person name="Roy S.W."/>
            <person name="Artiguenave F."/>
            <person name="Postlethwait J.H."/>
            <person name="Manak J.R."/>
            <person name="Thompson E.M."/>
            <person name="Jaillon O."/>
            <person name="Du Pasquier L."/>
            <person name="Boudinot P."/>
            <person name="Liberles D.A."/>
            <person name="Volff J.N."/>
            <person name="Philippe H."/>
            <person name="Lenhard B."/>
            <person name="Roest Crollius H."/>
            <person name="Wincker P."/>
            <person name="Chourrout D."/>
        </authorList>
    </citation>
    <scope>NUCLEOTIDE SEQUENCE [LARGE SCALE GENOMIC DNA]</scope>
</reference>
<proteinExistence type="inferred from homology"/>
<comment type="subcellular location">
    <subcellularLocation>
        <location evidence="1">Mitochondrion</location>
    </subcellularLocation>
</comment>
<protein>
    <recommendedName>
        <fullName evidence="8">Large ribosomal subunit protein mL38</fullName>
    </recommendedName>
    <alternativeName>
        <fullName evidence="9">39S ribosomal protein L38, mitochondrial</fullName>
    </alternativeName>
</protein>
<evidence type="ECO:0000256" key="1">
    <source>
        <dbReference type="ARBA" id="ARBA00004173"/>
    </source>
</evidence>
<gene>
    <name evidence="10" type="ORF">GSOID_T00005677001</name>
</gene>
<keyword evidence="6" id="KW-0687">Ribonucleoprotein</keyword>
<dbReference type="InterPro" id="IPR036610">
    <property type="entry name" value="PEBP-like_sf"/>
</dbReference>
<evidence type="ECO:0000256" key="6">
    <source>
        <dbReference type="ARBA" id="ARBA00023274"/>
    </source>
</evidence>
<dbReference type="EMBL" id="FN653033">
    <property type="protein sequence ID" value="CBY08839.1"/>
    <property type="molecule type" value="Genomic_DNA"/>
</dbReference>
<evidence type="ECO:0000256" key="7">
    <source>
        <dbReference type="ARBA" id="ARBA00038016"/>
    </source>
</evidence>
<comment type="similarity">
    <text evidence="7">Belongs to the phosphatidylethanolamine-binding protein family. Mitochondrion-specific ribosomal protein mL38 subfamily.</text>
</comment>
<organism evidence="10">
    <name type="scientific">Oikopleura dioica</name>
    <name type="common">Tunicate</name>
    <dbReference type="NCBI Taxonomy" id="34765"/>
    <lineage>
        <taxon>Eukaryota</taxon>
        <taxon>Metazoa</taxon>
        <taxon>Chordata</taxon>
        <taxon>Tunicata</taxon>
        <taxon>Appendicularia</taxon>
        <taxon>Copelata</taxon>
        <taxon>Oikopleuridae</taxon>
        <taxon>Oikopleura</taxon>
    </lineage>
</organism>
<name>E4XB12_OIKDI</name>